<dbReference type="EMBL" id="DXDU01000152">
    <property type="protein sequence ID" value="HIY27367.1"/>
    <property type="molecule type" value="Genomic_DNA"/>
</dbReference>
<keyword evidence="1" id="KW-0812">Transmembrane</keyword>
<proteinExistence type="predicted"/>
<sequence length="258" mass="29653">MRLYGKYLSIHIRSMMQYKASFFLTAVGQFLTSFNVFLGVFFLFQRFHSVAGFTYQEVLLCFGIMLLEFSIAEAFARGFDTFPTMLANGEFDRILVRPRNEIFQVLASKVEFTRIGRVLQAVVMFVYGISASQVEWDFLKVLTVVFMLLGGSLVFTGIFLIYAAVSFFTLEGLEFMNVLTDGAREYGKYPVSVYGKRVLQFTTFVVPYALIQYYPLLYLLGRSENPLYIFLPLMAGVFLLPCWLLWRLGVRHYKSTGS</sequence>
<evidence type="ECO:0000313" key="3">
    <source>
        <dbReference type="Proteomes" id="UP000823915"/>
    </source>
</evidence>
<protein>
    <submittedName>
        <fullName evidence="2">ABC-2 family transporter protein</fullName>
    </submittedName>
</protein>
<evidence type="ECO:0000313" key="2">
    <source>
        <dbReference type="EMBL" id="HIY27367.1"/>
    </source>
</evidence>
<keyword evidence="1" id="KW-0472">Membrane</keyword>
<keyword evidence="1" id="KW-1133">Transmembrane helix</keyword>
<dbReference type="InterPro" id="IPR010390">
    <property type="entry name" value="ABC-2_transporter-like"/>
</dbReference>
<name>A0A9D1YET6_9FIRM</name>
<evidence type="ECO:0000256" key="1">
    <source>
        <dbReference type="SAM" id="Phobius"/>
    </source>
</evidence>
<comment type="caution">
    <text evidence="2">The sequence shown here is derived from an EMBL/GenBank/DDBJ whole genome shotgun (WGS) entry which is preliminary data.</text>
</comment>
<dbReference type="PANTHER" id="PTHR36833">
    <property type="entry name" value="SLR0610 PROTEIN-RELATED"/>
    <property type="match status" value="1"/>
</dbReference>
<dbReference type="Pfam" id="PF06182">
    <property type="entry name" value="ABC2_membrane_6"/>
    <property type="match status" value="1"/>
</dbReference>
<dbReference type="PANTHER" id="PTHR36833:SF1">
    <property type="entry name" value="INTEGRAL MEMBRANE TRANSPORT PROTEIN"/>
    <property type="match status" value="1"/>
</dbReference>
<feature type="transmembrane region" description="Helical" evidence="1">
    <location>
        <begin position="142"/>
        <end position="170"/>
    </location>
</feature>
<dbReference type="Proteomes" id="UP000823915">
    <property type="component" value="Unassembled WGS sequence"/>
</dbReference>
<reference evidence="2" key="2">
    <citation type="submission" date="2021-04" db="EMBL/GenBank/DDBJ databases">
        <authorList>
            <person name="Gilroy R."/>
        </authorList>
    </citation>
    <scope>NUCLEOTIDE SEQUENCE</scope>
    <source>
        <strain evidence="2">1282</strain>
    </source>
</reference>
<organism evidence="2 3">
    <name type="scientific">Candidatus Acutalibacter pullistercoris</name>
    <dbReference type="NCBI Taxonomy" id="2838418"/>
    <lineage>
        <taxon>Bacteria</taxon>
        <taxon>Bacillati</taxon>
        <taxon>Bacillota</taxon>
        <taxon>Clostridia</taxon>
        <taxon>Eubacteriales</taxon>
        <taxon>Acutalibacteraceae</taxon>
        <taxon>Acutalibacter</taxon>
    </lineage>
</organism>
<feature type="transmembrane region" description="Helical" evidence="1">
    <location>
        <begin position="227"/>
        <end position="246"/>
    </location>
</feature>
<feature type="transmembrane region" description="Helical" evidence="1">
    <location>
        <begin position="198"/>
        <end position="221"/>
    </location>
</feature>
<feature type="transmembrane region" description="Helical" evidence="1">
    <location>
        <begin position="56"/>
        <end position="76"/>
    </location>
</feature>
<feature type="transmembrane region" description="Helical" evidence="1">
    <location>
        <begin position="21"/>
        <end position="44"/>
    </location>
</feature>
<reference evidence="2" key="1">
    <citation type="journal article" date="2021" name="PeerJ">
        <title>Extensive microbial diversity within the chicken gut microbiome revealed by metagenomics and culture.</title>
        <authorList>
            <person name="Gilroy R."/>
            <person name="Ravi A."/>
            <person name="Getino M."/>
            <person name="Pursley I."/>
            <person name="Horton D.L."/>
            <person name="Alikhan N.F."/>
            <person name="Baker D."/>
            <person name="Gharbi K."/>
            <person name="Hall N."/>
            <person name="Watson M."/>
            <person name="Adriaenssens E.M."/>
            <person name="Foster-Nyarko E."/>
            <person name="Jarju S."/>
            <person name="Secka A."/>
            <person name="Antonio M."/>
            <person name="Oren A."/>
            <person name="Chaudhuri R.R."/>
            <person name="La Ragione R."/>
            <person name="Hildebrand F."/>
            <person name="Pallen M.J."/>
        </authorList>
    </citation>
    <scope>NUCLEOTIDE SEQUENCE</scope>
    <source>
        <strain evidence="2">1282</strain>
    </source>
</reference>
<accession>A0A9D1YET6</accession>
<dbReference type="AlphaFoldDB" id="A0A9D1YET6"/>
<gene>
    <name evidence="2" type="ORF">H9838_09405</name>
</gene>